<dbReference type="HOGENOM" id="CLU_3135852_0_0_9"/>
<dbReference type="AlphaFoldDB" id="E2ZKR7"/>
<protein>
    <submittedName>
        <fullName evidence="1">Uncharacterized protein</fullName>
    </submittedName>
</protein>
<name>E2ZKR7_9FIRM</name>
<proteinExistence type="predicted"/>
<dbReference type="Proteomes" id="UP000006028">
    <property type="component" value="Unassembled WGS sequence"/>
</dbReference>
<dbReference type="BioCyc" id="FCF748224-HMP:GTSS-1376-MONOMER"/>
<dbReference type="EMBL" id="AECU01000174">
    <property type="protein sequence ID" value="EFQ06242.1"/>
    <property type="molecule type" value="Genomic_DNA"/>
</dbReference>
<accession>E2ZKR7</accession>
<reference evidence="1 2" key="1">
    <citation type="submission" date="2010-08" db="EMBL/GenBank/DDBJ databases">
        <authorList>
            <person name="Weinstock G."/>
            <person name="Sodergren E."/>
            <person name="Clifton S."/>
            <person name="Fulton L."/>
            <person name="Fulton B."/>
            <person name="Courtney L."/>
            <person name="Fronick C."/>
            <person name="Harrison M."/>
            <person name="Strong C."/>
            <person name="Farmer C."/>
            <person name="Delahaunty K."/>
            <person name="Markovic C."/>
            <person name="Hall O."/>
            <person name="Minx P."/>
            <person name="Tomlinson C."/>
            <person name="Mitreva M."/>
            <person name="Hou S."/>
            <person name="Chen J."/>
            <person name="Wollam A."/>
            <person name="Pepin K.H."/>
            <person name="Johnson M."/>
            <person name="Bhonagiri V."/>
            <person name="Zhang X."/>
            <person name="Suruliraj S."/>
            <person name="Warren W."/>
            <person name="Chinwalla A."/>
            <person name="Mardis E.R."/>
            <person name="Wilson R.K."/>
        </authorList>
    </citation>
    <scope>NUCLEOTIDE SEQUENCE [LARGE SCALE GENOMIC DNA]</scope>
    <source>
        <strain evidence="1 2">KLE1255</strain>
    </source>
</reference>
<sequence>MRQMKRGHRPKPGRCYAQLLKFDEVVWQSCLCRRLHGCGKRTIIKPSTE</sequence>
<comment type="caution">
    <text evidence="1">The sequence shown here is derived from an EMBL/GenBank/DDBJ whole genome shotgun (WGS) entry which is preliminary data.</text>
</comment>
<evidence type="ECO:0000313" key="1">
    <source>
        <dbReference type="EMBL" id="EFQ06242.1"/>
    </source>
</evidence>
<gene>
    <name evidence="1" type="ORF">HMPREF9436_02270</name>
</gene>
<organism evidence="1 2">
    <name type="scientific">Faecalibacterium cf. prausnitzii KLE1255</name>
    <dbReference type="NCBI Taxonomy" id="748224"/>
    <lineage>
        <taxon>Bacteria</taxon>
        <taxon>Bacillati</taxon>
        <taxon>Bacillota</taxon>
        <taxon>Clostridia</taxon>
        <taxon>Eubacteriales</taxon>
        <taxon>Oscillospiraceae</taxon>
        <taxon>Faecalibacterium</taxon>
    </lineage>
</organism>
<evidence type="ECO:0000313" key="2">
    <source>
        <dbReference type="Proteomes" id="UP000006028"/>
    </source>
</evidence>